<name>A0AAD9N757_9ANNE</name>
<comment type="caution">
    <text evidence="4">The sequence shown here is derived from an EMBL/GenBank/DDBJ whole genome shotgun (WGS) entry which is preliminary data.</text>
</comment>
<feature type="repeat" description="ANK" evidence="3">
    <location>
        <begin position="109"/>
        <end position="141"/>
    </location>
</feature>
<dbReference type="SMART" id="SM00248">
    <property type="entry name" value="ANK"/>
    <property type="match status" value="8"/>
</dbReference>
<proteinExistence type="predicted"/>
<keyword evidence="1" id="KW-0677">Repeat</keyword>
<dbReference type="PANTHER" id="PTHR24171">
    <property type="entry name" value="ANKYRIN REPEAT DOMAIN-CONTAINING PROTEIN 39-RELATED"/>
    <property type="match status" value="1"/>
</dbReference>
<dbReference type="EMBL" id="JAODUP010000208">
    <property type="protein sequence ID" value="KAK2156624.1"/>
    <property type="molecule type" value="Genomic_DNA"/>
</dbReference>
<dbReference type="SUPFAM" id="SSF48403">
    <property type="entry name" value="Ankyrin repeat"/>
    <property type="match status" value="1"/>
</dbReference>
<dbReference type="GO" id="GO:0031436">
    <property type="term" value="C:BRCA1-BARD1 complex"/>
    <property type="evidence" value="ECO:0007669"/>
    <property type="project" value="TreeGrafter"/>
</dbReference>
<sequence>MDTNRSRSLLKLIQAGDISKLRTFIADQYEDDSWKYEKHVKSGDNLLHLATRSGHLDLVKWLVKDHSLRLSVTNNDAKQPLHDAAHFSHIRCLQFLLDNGASVDCLKKSDWTPLMLACTKRDIEIVTCLVNAGATIQLKNKDGWNCFHIACREGSEEIVNFLLDCDKDLWNVVTKNGRTPLHTAALHGNQKVVGVLLRRGNYPSDVIDSCGSTPLMDALRSGYTDIADTLASQFKSSVYKEDEVGCTALHLAAQVGCEESVQWLVCNKAVNVNLTSSTSGITPLHLAAKEGQCEMISLLCSLGADINLKDNKGRT</sequence>
<organism evidence="4 5">
    <name type="scientific">Paralvinella palmiformis</name>
    <dbReference type="NCBI Taxonomy" id="53620"/>
    <lineage>
        <taxon>Eukaryota</taxon>
        <taxon>Metazoa</taxon>
        <taxon>Spiralia</taxon>
        <taxon>Lophotrochozoa</taxon>
        <taxon>Annelida</taxon>
        <taxon>Polychaeta</taxon>
        <taxon>Sedentaria</taxon>
        <taxon>Canalipalpata</taxon>
        <taxon>Terebellida</taxon>
        <taxon>Terebelliformia</taxon>
        <taxon>Alvinellidae</taxon>
        <taxon>Paralvinella</taxon>
    </lineage>
</organism>
<dbReference type="PROSITE" id="PS50297">
    <property type="entry name" value="ANK_REP_REGION"/>
    <property type="match status" value="5"/>
</dbReference>
<dbReference type="PANTHER" id="PTHR24171:SF8">
    <property type="entry name" value="BRCA1-ASSOCIATED RING DOMAIN PROTEIN 1"/>
    <property type="match status" value="1"/>
</dbReference>
<dbReference type="GO" id="GO:0004842">
    <property type="term" value="F:ubiquitin-protein transferase activity"/>
    <property type="evidence" value="ECO:0007669"/>
    <property type="project" value="TreeGrafter"/>
</dbReference>
<dbReference type="Pfam" id="PF12796">
    <property type="entry name" value="Ank_2"/>
    <property type="match status" value="3"/>
</dbReference>
<dbReference type="InterPro" id="IPR002110">
    <property type="entry name" value="Ankyrin_rpt"/>
</dbReference>
<dbReference type="Proteomes" id="UP001208570">
    <property type="component" value="Unassembled WGS sequence"/>
</dbReference>
<accession>A0AAD9N757</accession>
<evidence type="ECO:0000256" key="1">
    <source>
        <dbReference type="ARBA" id="ARBA00022737"/>
    </source>
</evidence>
<dbReference type="PROSITE" id="PS50088">
    <property type="entry name" value="ANK_REPEAT"/>
    <property type="match status" value="5"/>
</dbReference>
<keyword evidence="2 3" id="KW-0040">ANK repeat</keyword>
<dbReference type="Gene3D" id="1.25.40.20">
    <property type="entry name" value="Ankyrin repeat-containing domain"/>
    <property type="match status" value="2"/>
</dbReference>
<protein>
    <recommendedName>
        <fullName evidence="6">Ankyrin repeat domain-containing protein 16</fullName>
    </recommendedName>
</protein>
<dbReference type="GO" id="GO:0070531">
    <property type="term" value="C:BRCA1-A complex"/>
    <property type="evidence" value="ECO:0007669"/>
    <property type="project" value="TreeGrafter"/>
</dbReference>
<feature type="repeat" description="ANK" evidence="3">
    <location>
        <begin position="176"/>
        <end position="200"/>
    </location>
</feature>
<evidence type="ECO:0000256" key="3">
    <source>
        <dbReference type="PROSITE-ProRule" id="PRU00023"/>
    </source>
</evidence>
<reference evidence="4" key="1">
    <citation type="journal article" date="2023" name="Mol. Biol. Evol.">
        <title>Third-Generation Sequencing Reveals the Adaptive Role of the Epigenome in Three Deep-Sea Polychaetes.</title>
        <authorList>
            <person name="Perez M."/>
            <person name="Aroh O."/>
            <person name="Sun Y."/>
            <person name="Lan Y."/>
            <person name="Juniper S.K."/>
            <person name="Young C.R."/>
            <person name="Angers B."/>
            <person name="Qian P.Y."/>
        </authorList>
    </citation>
    <scope>NUCLEOTIDE SEQUENCE</scope>
    <source>
        <strain evidence="4">P08H-3</strain>
    </source>
</reference>
<dbReference type="GO" id="GO:0085020">
    <property type="term" value="P:protein K6-linked ubiquitination"/>
    <property type="evidence" value="ECO:0007669"/>
    <property type="project" value="TreeGrafter"/>
</dbReference>
<feature type="repeat" description="ANK" evidence="3">
    <location>
        <begin position="76"/>
        <end position="108"/>
    </location>
</feature>
<dbReference type="Pfam" id="PF00023">
    <property type="entry name" value="Ank"/>
    <property type="match status" value="1"/>
</dbReference>
<feature type="repeat" description="ANK" evidence="3">
    <location>
        <begin position="279"/>
        <end position="311"/>
    </location>
</feature>
<evidence type="ECO:0000313" key="5">
    <source>
        <dbReference type="Proteomes" id="UP001208570"/>
    </source>
</evidence>
<dbReference type="AlphaFoldDB" id="A0AAD9N757"/>
<feature type="repeat" description="ANK" evidence="3">
    <location>
        <begin position="42"/>
        <end position="64"/>
    </location>
</feature>
<gene>
    <name evidence="4" type="ORF">LSH36_208g00008</name>
</gene>
<evidence type="ECO:0000313" key="4">
    <source>
        <dbReference type="EMBL" id="KAK2156624.1"/>
    </source>
</evidence>
<evidence type="ECO:0008006" key="6">
    <source>
        <dbReference type="Google" id="ProtNLM"/>
    </source>
</evidence>
<keyword evidence="5" id="KW-1185">Reference proteome</keyword>
<dbReference type="PRINTS" id="PR01415">
    <property type="entry name" value="ANKYRIN"/>
</dbReference>
<evidence type="ECO:0000256" key="2">
    <source>
        <dbReference type="ARBA" id="ARBA00023043"/>
    </source>
</evidence>
<dbReference type="InterPro" id="IPR036770">
    <property type="entry name" value="Ankyrin_rpt-contain_sf"/>
</dbReference>
<feature type="non-terminal residue" evidence="4">
    <location>
        <position position="1"/>
    </location>
</feature>